<dbReference type="RefSeq" id="WP_133067247.1">
    <property type="nucleotide sequence ID" value="NZ_OBEH01000003.1"/>
</dbReference>
<name>A0A285MUV7_9FLAO</name>
<sequence>MYKILSLIDCAYIPKMSTLKKYIGVIVFFSFSGCAYCQTLNEEKDFYIWFDEMAGIENANLYEGTVHVQKYATLDGEHKFYKTFNYLNGHIVYNGEAYFNIDMKYDIYEDEILLALRSSSRVMMLQLIKERIKEFVIDERRFIGMENESSTTFGFYEALMETSFFTFLKKHKKIRYPSKKNILFHRFVIKNEYYLNYKQRNYNIRNKKDIIKIFPQYKTSLNKFSMESLRKTDKDEYLLKLLDVVHNNLQSEKTL</sequence>
<organism evidence="1 2">
    <name type="scientific">Flagellimonas pacifica</name>
    <dbReference type="NCBI Taxonomy" id="1247520"/>
    <lineage>
        <taxon>Bacteria</taxon>
        <taxon>Pseudomonadati</taxon>
        <taxon>Bacteroidota</taxon>
        <taxon>Flavobacteriia</taxon>
        <taxon>Flavobacteriales</taxon>
        <taxon>Flavobacteriaceae</taxon>
        <taxon>Flagellimonas</taxon>
    </lineage>
</organism>
<accession>A0A285MUV7</accession>
<dbReference type="OrthoDB" id="1187639at2"/>
<dbReference type="Proteomes" id="UP000219048">
    <property type="component" value="Unassembled WGS sequence"/>
</dbReference>
<dbReference type="EMBL" id="OBEH01000003">
    <property type="protein sequence ID" value="SNZ00483.1"/>
    <property type="molecule type" value="Genomic_DNA"/>
</dbReference>
<gene>
    <name evidence="1" type="ORF">SAMN06265377_2307</name>
</gene>
<evidence type="ECO:0000313" key="2">
    <source>
        <dbReference type="Proteomes" id="UP000219048"/>
    </source>
</evidence>
<keyword evidence="2" id="KW-1185">Reference proteome</keyword>
<protein>
    <submittedName>
        <fullName evidence="1">Uncharacterized protein</fullName>
    </submittedName>
</protein>
<evidence type="ECO:0000313" key="1">
    <source>
        <dbReference type="EMBL" id="SNZ00483.1"/>
    </source>
</evidence>
<dbReference type="PROSITE" id="PS51257">
    <property type="entry name" value="PROKAR_LIPOPROTEIN"/>
    <property type="match status" value="1"/>
</dbReference>
<reference evidence="2" key="1">
    <citation type="submission" date="2017-09" db="EMBL/GenBank/DDBJ databases">
        <authorList>
            <person name="Varghese N."/>
            <person name="Submissions S."/>
        </authorList>
    </citation>
    <scope>NUCLEOTIDE SEQUENCE [LARGE SCALE GENOMIC DNA]</scope>
    <source>
        <strain evidence="2">DSM 25885</strain>
    </source>
</reference>
<dbReference type="AlphaFoldDB" id="A0A285MUV7"/>
<proteinExistence type="predicted"/>